<dbReference type="PANTHER" id="PTHR12126:SF11">
    <property type="entry name" value="NADH DEHYDROGENASE [UBIQUINONE] 1 ALPHA SUBCOMPLEX SUBUNIT 9, MITOCHONDRIAL"/>
    <property type="match status" value="1"/>
</dbReference>
<dbReference type="SUPFAM" id="SSF51735">
    <property type="entry name" value="NAD(P)-binding Rossmann-fold domains"/>
    <property type="match status" value="1"/>
</dbReference>
<dbReference type="Gene3D" id="3.40.50.720">
    <property type="entry name" value="NAD(P)-binding Rossmann-like Domain"/>
    <property type="match status" value="1"/>
</dbReference>
<proteinExistence type="predicted"/>
<name>A0A238H8W7_9BURK</name>
<evidence type="ECO:0000259" key="1">
    <source>
        <dbReference type="Pfam" id="PF01370"/>
    </source>
</evidence>
<accession>A0A238H8W7</accession>
<protein>
    <submittedName>
        <fullName evidence="2">NAD-dependent epimerase/dehydratase</fullName>
    </submittedName>
</protein>
<dbReference type="AlphaFoldDB" id="A0A238H8W7"/>
<dbReference type="Pfam" id="PF01370">
    <property type="entry name" value="Epimerase"/>
    <property type="match status" value="1"/>
</dbReference>
<organism evidence="2 3">
    <name type="scientific">Burkholderia singularis</name>
    <dbReference type="NCBI Taxonomy" id="1503053"/>
    <lineage>
        <taxon>Bacteria</taxon>
        <taxon>Pseudomonadati</taxon>
        <taxon>Pseudomonadota</taxon>
        <taxon>Betaproteobacteria</taxon>
        <taxon>Burkholderiales</taxon>
        <taxon>Burkholderiaceae</taxon>
        <taxon>Burkholderia</taxon>
        <taxon>pseudomallei group</taxon>
    </lineage>
</organism>
<dbReference type="GO" id="GO:0044877">
    <property type="term" value="F:protein-containing complex binding"/>
    <property type="evidence" value="ECO:0007669"/>
    <property type="project" value="TreeGrafter"/>
</dbReference>
<dbReference type="PANTHER" id="PTHR12126">
    <property type="entry name" value="NADH-UBIQUINONE OXIDOREDUCTASE 39 KDA SUBUNIT-RELATED"/>
    <property type="match status" value="1"/>
</dbReference>
<gene>
    <name evidence="2" type="ORF">BSIN_4668</name>
</gene>
<evidence type="ECO:0000313" key="2">
    <source>
        <dbReference type="EMBL" id="SMG01911.1"/>
    </source>
</evidence>
<sequence>MRRRRCSPLGCAAEYGWAKIMQRQTIAVIGGTGFIGSRLVNTLVGAGARVRIAARRREHARHLAMLPVEIVELDAFDERELARFVAGAQVAVNLVGVLHGARGSPYGERFARLHVALPASLAAACIDARVPRVIHVSALGADPHAPSMYLRSKGDGEAALHARAAMGALDVTVFRPSVVFGPGDAFLTLFARMQRMLPVLPLAMPDALIQPVYVGDVAQALANACARDATRGKTYELGGPRTYRLEALVRYAGVLAGRSARIVRLPAALARMQARVFELLPGEPLLTRDNLASLSVPSVMTGPLAPELGIAPASVESVAPAYIGDTALYSRFAGWRARR</sequence>
<dbReference type="InterPro" id="IPR036291">
    <property type="entry name" value="NAD(P)-bd_dom_sf"/>
</dbReference>
<dbReference type="EMBL" id="FXAN01000084">
    <property type="protein sequence ID" value="SMG01911.1"/>
    <property type="molecule type" value="Genomic_DNA"/>
</dbReference>
<dbReference type="Proteomes" id="UP000198460">
    <property type="component" value="Unassembled WGS sequence"/>
</dbReference>
<evidence type="ECO:0000313" key="3">
    <source>
        <dbReference type="Proteomes" id="UP000198460"/>
    </source>
</evidence>
<dbReference type="CDD" id="cd05271">
    <property type="entry name" value="NDUFA9_like_SDR_a"/>
    <property type="match status" value="1"/>
</dbReference>
<dbReference type="InterPro" id="IPR051207">
    <property type="entry name" value="ComplexI_NDUFA9_subunit"/>
</dbReference>
<dbReference type="InterPro" id="IPR001509">
    <property type="entry name" value="Epimerase_deHydtase"/>
</dbReference>
<feature type="domain" description="NAD-dependent epimerase/dehydratase" evidence="1">
    <location>
        <begin position="26"/>
        <end position="238"/>
    </location>
</feature>
<reference evidence="2 3" key="1">
    <citation type="submission" date="2017-04" db="EMBL/GenBank/DDBJ databases">
        <authorList>
            <person name="Afonso C.L."/>
            <person name="Miller P.J."/>
            <person name="Scott M.A."/>
            <person name="Spackman E."/>
            <person name="Goraichik I."/>
            <person name="Dimitrov K.M."/>
            <person name="Suarez D.L."/>
            <person name="Swayne D.E."/>
        </authorList>
    </citation>
    <scope>NUCLEOTIDE SEQUENCE [LARGE SCALE GENOMIC DNA]</scope>
    <source>
        <strain evidence="2">LMG 28154</strain>
    </source>
</reference>